<proteinExistence type="predicted"/>
<feature type="region of interest" description="Disordered" evidence="2">
    <location>
        <begin position="59"/>
        <end position="80"/>
    </location>
</feature>
<reference evidence="3" key="1">
    <citation type="journal article" date="2020" name="Stud. Mycol.">
        <title>101 Dothideomycetes genomes: a test case for predicting lifestyles and emergence of pathogens.</title>
        <authorList>
            <person name="Haridas S."/>
            <person name="Albert R."/>
            <person name="Binder M."/>
            <person name="Bloem J."/>
            <person name="Labutti K."/>
            <person name="Salamov A."/>
            <person name="Andreopoulos B."/>
            <person name="Baker S."/>
            <person name="Barry K."/>
            <person name="Bills G."/>
            <person name="Bluhm B."/>
            <person name="Cannon C."/>
            <person name="Castanera R."/>
            <person name="Culley D."/>
            <person name="Daum C."/>
            <person name="Ezra D."/>
            <person name="Gonzalez J."/>
            <person name="Henrissat B."/>
            <person name="Kuo A."/>
            <person name="Liang C."/>
            <person name="Lipzen A."/>
            <person name="Lutzoni F."/>
            <person name="Magnuson J."/>
            <person name="Mondo S."/>
            <person name="Nolan M."/>
            <person name="Ohm R."/>
            <person name="Pangilinan J."/>
            <person name="Park H.-J."/>
            <person name="Ramirez L."/>
            <person name="Alfaro M."/>
            <person name="Sun H."/>
            <person name="Tritt A."/>
            <person name="Yoshinaga Y."/>
            <person name="Zwiers L.-H."/>
            <person name="Turgeon B."/>
            <person name="Goodwin S."/>
            <person name="Spatafora J."/>
            <person name="Crous P."/>
            <person name="Grigoriev I."/>
        </authorList>
    </citation>
    <scope>NUCLEOTIDE SEQUENCE</scope>
    <source>
        <strain evidence="3">CBS 379.55</strain>
    </source>
</reference>
<keyword evidence="1" id="KW-0175">Coiled coil</keyword>
<dbReference type="AlphaFoldDB" id="A0A6A6JUM3"/>
<evidence type="ECO:0000313" key="3">
    <source>
        <dbReference type="EMBL" id="KAF2279446.1"/>
    </source>
</evidence>
<sequence>QLSHTIHAISAQKQILQHENERLQEALLNEKKRRQRGKALLLKAPEDWHGGAVFWSPTKVQDARERQAQKDADEKALQLQ</sequence>
<protein>
    <submittedName>
        <fullName evidence="3">Uncharacterized protein</fullName>
    </submittedName>
</protein>
<gene>
    <name evidence="3" type="ORF">EI97DRAFT_362832</name>
</gene>
<dbReference type="Proteomes" id="UP000800097">
    <property type="component" value="Unassembled WGS sequence"/>
</dbReference>
<dbReference type="GeneID" id="54548150"/>
<keyword evidence="4" id="KW-1185">Reference proteome</keyword>
<name>A0A6A6JUM3_WESOR</name>
<dbReference type="RefSeq" id="XP_033656985.1">
    <property type="nucleotide sequence ID" value="XM_033794975.1"/>
</dbReference>
<evidence type="ECO:0000256" key="2">
    <source>
        <dbReference type="SAM" id="MobiDB-lite"/>
    </source>
</evidence>
<dbReference type="EMBL" id="ML986486">
    <property type="protein sequence ID" value="KAF2279446.1"/>
    <property type="molecule type" value="Genomic_DNA"/>
</dbReference>
<accession>A0A6A6JUM3</accession>
<feature type="non-terminal residue" evidence="3">
    <location>
        <position position="1"/>
    </location>
</feature>
<feature type="coiled-coil region" evidence="1">
    <location>
        <begin position="6"/>
        <end position="33"/>
    </location>
</feature>
<evidence type="ECO:0000313" key="4">
    <source>
        <dbReference type="Proteomes" id="UP000800097"/>
    </source>
</evidence>
<evidence type="ECO:0000256" key="1">
    <source>
        <dbReference type="SAM" id="Coils"/>
    </source>
</evidence>
<dbReference type="OrthoDB" id="3945463at2759"/>
<feature type="non-terminal residue" evidence="3">
    <location>
        <position position="80"/>
    </location>
</feature>
<organism evidence="3 4">
    <name type="scientific">Westerdykella ornata</name>
    <dbReference type="NCBI Taxonomy" id="318751"/>
    <lineage>
        <taxon>Eukaryota</taxon>
        <taxon>Fungi</taxon>
        <taxon>Dikarya</taxon>
        <taxon>Ascomycota</taxon>
        <taxon>Pezizomycotina</taxon>
        <taxon>Dothideomycetes</taxon>
        <taxon>Pleosporomycetidae</taxon>
        <taxon>Pleosporales</taxon>
        <taxon>Sporormiaceae</taxon>
        <taxon>Westerdykella</taxon>
    </lineage>
</organism>
<feature type="compositionally biased region" description="Basic and acidic residues" evidence="2">
    <location>
        <begin position="61"/>
        <end position="80"/>
    </location>
</feature>